<comment type="similarity">
    <text evidence="7">Belongs to the binding-protein-dependent transport system permease family.</text>
</comment>
<dbReference type="Pfam" id="PF00528">
    <property type="entry name" value="BPD_transp_1"/>
    <property type="match status" value="1"/>
</dbReference>
<dbReference type="PANTHER" id="PTHR43163">
    <property type="entry name" value="DIPEPTIDE TRANSPORT SYSTEM PERMEASE PROTEIN DPPB-RELATED"/>
    <property type="match status" value="1"/>
</dbReference>
<dbReference type="CDD" id="cd06261">
    <property type="entry name" value="TM_PBP2"/>
    <property type="match status" value="1"/>
</dbReference>
<proteinExistence type="inferred from homology"/>
<evidence type="ECO:0000256" key="2">
    <source>
        <dbReference type="ARBA" id="ARBA00022448"/>
    </source>
</evidence>
<gene>
    <name evidence="9" type="ORF">BET03_06520</name>
</gene>
<dbReference type="Gene3D" id="1.10.3720.10">
    <property type="entry name" value="MetI-like"/>
    <property type="match status" value="1"/>
</dbReference>
<dbReference type="PANTHER" id="PTHR43163:SF6">
    <property type="entry name" value="DIPEPTIDE TRANSPORT SYSTEM PERMEASE PROTEIN DPPB-RELATED"/>
    <property type="match status" value="1"/>
</dbReference>
<evidence type="ECO:0000313" key="9">
    <source>
        <dbReference type="EMBL" id="RKD28995.1"/>
    </source>
</evidence>
<evidence type="ECO:0000256" key="1">
    <source>
        <dbReference type="ARBA" id="ARBA00004651"/>
    </source>
</evidence>
<comment type="caution">
    <text evidence="9">The sequence shown here is derived from an EMBL/GenBank/DDBJ whole genome shotgun (WGS) entry which is preliminary data.</text>
</comment>
<evidence type="ECO:0000313" key="10">
    <source>
        <dbReference type="Proteomes" id="UP000284177"/>
    </source>
</evidence>
<keyword evidence="10" id="KW-1185">Reference proteome</keyword>
<feature type="transmembrane region" description="Helical" evidence="7">
    <location>
        <begin position="129"/>
        <end position="154"/>
    </location>
</feature>
<feature type="transmembrane region" description="Helical" evidence="7">
    <location>
        <begin position="100"/>
        <end position="122"/>
    </location>
</feature>
<feature type="transmembrane region" description="Helical" evidence="7">
    <location>
        <begin position="272"/>
        <end position="298"/>
    </location>
</feature>
<dbReference type="SUPFAM" id="SSF161098">
    <property type="entry name" value="MetI-like"/>
    <property type="match status" value="1"/>
</dbReference>
<dbReference type="AlphaFoldDB" id="A0A419SUU9"/>
<evidence type="ECO:0000256" key="5">
    <source>
        <dbReference type="ARBA" id="ARBA00022989"/>
    </source>
</evidence>
<reference evidence="9 10" key="1">
    <citation type="submission" date="2016-08" db="EMBL/GenBank/DDBJ databases">
        <title>Novel Firmicutes and Novel Genomes.</title>
        <authorList>
            <person name="Poppleton D.I."/>
            <person name="Gribaldo S."/>
        </authorList>
    </citation>
    <scope>NUCLEOTIDE SEQUENCE [LARGE SCALE GENOMIC DNA]</scope>
    <source>
        <strain evidence="9 10">CTT3</strain>
    </source>
</reference>
<feature type="transmembrane region" description="Helical" evidence="7">
    <location>
        <begin position="166"/>
        <end position="185"/>
    </location>
</feature>
<dbReference type="GO" id="GO:0005886">
    <property type="term" value="C:plasma membrane"/>
    <property type="evidence" value="ECO:0007669"/>
    <property type="project" value="UniProtKB-SubCell"/>
</dbReference>
<dbReference type="GO" id="GO:0055085">
    <property type="term" value="P:transmembrane transport"/>
    <property type="evidence" value="ECO:0007669"/>
    <property type="project" value="InterPro"/>
</dbReference>
<evidence type="ECO:0000259" key="8">
    <source>
        <dbReference type="PROSITE" id="PS50928"/>
    </source>
</evidence>
<dbReference type="Pfam" id="PF19300">
    <property type="entry name" value="BPD_transp_1_N"/>
    <property type="match status" value="1"/>
</dbReference>
<evidence type="ECO:0000256" key="4">
    <source>
        <dbReference type="ARBA" id="ARBA00022692"/>
    </source>
</evidence>
<sequence length="306" mass="33990">MGKYITKRLIYMVISIWLIATVTFFLMHAIPGDPFTDSKKLPPEIMENLKRKYNLDKPLIVQYFLYLKNLAKGDLGISLRYKNRTVNGILFSAFPNSAKLGLAAVGVGVTLGLTLGIIAALNNKGFFDYFAILVAVIGVSVPSFVLAGMFQYWFGVQLEILPVAGWGKLKFMILPVFALGFRLIAFQARLMRTNMIEIMGQDYIKTAKAKGLSKPAIVVKHVIRNAILPVITVLGPLTAAIMTGSFVIESIFGIPGMGKYFVDAINQRDYTLILGTTLFYATLLIMMVFVVDILYGIVDPRIRIDE</sequence>
<keyword evidence="3" id="KW-1003">Cell membrane</keyword>
<keyword evidence="6 7" id="KW-0472">Membrane</keyword>
<comment type="subcellular location">
    <subcellularLocation>
        <location evidence="1 7">Cell membrane</location>
        <topology evidence="1 7">Multi-pass membrane protein</topology>
    </subcellularLocation>
</comment>
<dbReference type="InterPro" id="IPR035906">
    <property type="entry name" value="MetI-like_sf"/>
</dbReference>
<evidence type="ECO:0000256" key="3">
    <source>
        <dbReference type="ARBA" id="ARBA00022475"/>
    </source>
</evidence>
<dbReference type="InterPro" id="IPR000515">
    <property type="entry name" value="MetI-like"/>
</dbReference>
<keyword evidence="4 7" id="KW-0812">Transmembrane</keyword>
<feature type="domain" description="ABC transmembrane type-1" evidence="8">
    <location>
        <begin position="94"/>
        <end position="295"/>
    </location>
</feature>
<accession>A0A419SUU9</accession>
<dbReference type="RefSeq" id="WP_120170655.1">
    <property type="nucleotide sequence ID" value="NZ_MCIB01000039.1"/>
</dbReference>
<feature type="transmembrane region" description="Helical" evidence="7">
    <location>
        <begin position="226"/>
        <end position="252"/>
    </location>
</feature>
<dbReference type="InterPro" id="IPR045621">
    <property type="entry name" value="BPD_transp_1_N"/>
</dbReference>
<dbReference type="Proteomes" id="UP000284177">
    <property type="component" value="Unassembled WGS sequence"/>
</dbReference>
<evidence type="ECO:0000256" key="7">
    <source>
        <dbReference type="RuleBase" id="RU363032"/>
    </source>
</evidence>
<name>A0A419SUU9_9FIRM</name>
<protein>
    <submittedName>
        <fullName evidence="9">Peptide ABC transporter permease</fullName>
    </submittedName>
</protein>
<evidence type="ECO:0000256" key="6">
    <source>
        <dbReference type="ARBA" id="ARBA00023136"/>
    </source>
</evidence>
<keyword evidence="5 7" id="KW-1133">Transmembrane helix</keyword>
<organism evidence="9 10">
    <name type="scientific">Thermohalobacter berrensis</name>
    <dbReference type="NCBI Taxonomy" id="99594"/>
    <lineage>
        <taxon>Bacteria</taxon>
        <taxon>Bacillati</taxon>
        <taxon>Bacillota</taxon>
        <taxon>Tissierellia</taxon>
        <taxon>Tissierellales</taxon>
        <taxon>Thermohalobacteraceae</taxon>
        <taxon>Thermohalobacter</taxon>
    </lineage>
</organism>
<feature type="transmembrane region" description="Helical" evidence="7">
    <location>
        <begin position="9"/>
        <end position="30"/>
    </location>
</feature>
<dbReference type="EMBL" id="MCIB01000039">
    <property type="protein sequence ID" value="RKD28995.1"/>
    <property type="molecule type" value="Genomic_DNA"/>
</dbReference>
<dbReference type="PROSITE" id="PS50928">
    <property type="entry name" value="ABC_TM1"/>
    <property type="match status" value="1"/>
</dbReference>
<dbReference type="OrthoDB" id="9773221at2"/>
<keyword evidence="2 7" id="KW-0813">Transport</keyword>